<dbReference type="InterPro" id="IPR008271">
    <property type="entry name" value="Ser/Thr_kinase_AS"/>
</dbReference>
<organism evidence="2 3">
    <name type="scientific">Lineolata rhizophorae</name>
    <dbReference type="NCBI Taxonomy" id="578093"/>
    <lineage>
        <taxon>Eukaryota</taxon>
        <taxon>Fungi</taxon>
        <taxon>Dikarya</taxon>
        <taxon>Ascomycota</taxon>
        <taxon>Pezizomycotina</taxon>
        <taxon>Dothideomycetes</taxon>
        <taxon>Dothideomycetes incertae sedis</taxon>
        <taxon>Lineolatales</taxon>
        <taxon>Lineolataceae</taxon>
        <taxon>Lineolata</taxon>
    </lineage>
</organism>
<dbReference type="InterPro" id="IPR000719">
    <property type="entry name" value="Prot_kinase_dom"/>
</dbReference>
<dbReference type="EMBL" id="MU001692">
    <property type="protein sequence ID" value="KAF2454185.1"/>
    <property type="molecule type" value="Genomic_DNA"/>
</dbReference>
<name>A0A6A6NQX8_9PEZI</name>
<dbReference type="OrthoDB" id="4062651at2759"/>
<evidence type="ECO:0000259" key="1">
    <source>
        <dbReference type="PROSITE" id="PS50011"/>
    </source>
</evidence>
<dbReference type="Gene3D" id="1.10.510.10">
    <property type="entry name" value="Transferase(Phosphotransferase) domain 1"/>
    <property type="match status" value="1"/>
</dbReference>
<dbReference type="Proteomes" id="UP000799766">
    <property type="component" value="Unassembled WGS sequence"/>
</dbReference>
<reference evidence="2" key="1">
    <citation type="journal article" date="2020" name="Stud. Mycol.">
        <title>101 Dothideomycetes genomes: a test case for predicting lifestyles and emergence of pathogens.</title>
        <authorList>
            <person name="Haridas S."/>
            <person name="Albert R."/>
            <person name="Binder M."/>
            <person name="Bloem J."/>
            <person name="Labutti K."/>
            <person name="Salamov A."/>
            <person name="Andreopoulos B."/>
            <person name="Baker S."/>
            <person name="Barry K."/>
            <person name="Bills G."/>
            <person name="Bluhm B."/>
            <person name="Cannon C."/>
            <person name="Castanera R."/>
            <person name="Culley D."/>
            <person name="Daum C."/>
            <person name="Ezra D."/>
            <person name="Gonzalez J."/>
            <person name="Henrissat B."/>
            <person name="Kuo A."/>
            <person name="Liang C."/>
            <person name="Lipzen A."/>
            <person name="Lutzoni F."/>
            <person name="Magnuson J."/>
            <person name="Mondo S."/>
            <person name="Nolan M."/>
            <person name="Ohm R."/>
            <person name="Pangilinan J."/>
            <person name="Park H.-J."/>
            <person name="Ramirez L."/>
            <person name="Alfaro M."/>
            <person name="Sun H."/>
            <person name="Tritt A."/>
            <person name="Yoshinaga Y."/>
            <person name="Zwiers L.-H."/>
            <person name="Turgeon B."/>
            <person name="Goodwin S."/>
            <person name="Spatafora J."/>
            <person name="Crous P."/>
            <person name="Grigoriev I."/>
        </authorList>
    </citation>
    <scope>NUCLEOTIDE SEQUENCE</scope>
    <source>
        <strain evidence="2">ATCC 16933</strain>
    </source>
</reference>
<dbReference type="PROSITE" id="PS00108">
    <property type="entry name" value="PROTEIN_KINASE_ST"/>
    <property type="match status" value="1"/>
</dbReference>
<accession>A0A6A6NQX8</accession>
<dbReference type="InterPro" id="IPR011009">
    <property type="entry name" value="Kinase-like_dom_sf"/>
</dbReference>
<sequence>MLHGIPVAFCNDMCHCDVKPENILCWDSTDGYAFQLADFGLANHRLLAVTKCGTVTDIYPKLSFLPAQAKTYAEFLRAIRAAVLLVPKLAYVHGAGDPRLPRFDRLAARGLFRRPRP</sequence>
<protein>
    <recommendedName>
        <fullName evidence="1">Protein kinase domain-containing protein</fullName>
    </recommendedName>
</protein>
<dbReference type="AlphaFoldDB" id="A0A6A6NQX8"/>
<dbReference type="GO" id="GO:0005524">
    <property type="term" value="F:ATP binding"/>
    <property type="evidence" value="ECO:0007669"/>
    <property type="project" value="InterPro"/>
</dbReference>
<gene>
    <name evidence="2" type="ORF">BDY21DRAFT_353224</name>
</gene>
<feature type="domain" description="Protein kinase" evidence="1">
    <location>
        <begin position="1"/>
        <end position="117"/>
    </location>
</feature>
<dbReference type="PROSITE" id="PS50011">
    <property type="entry name" value="PROTEIN_KINASE_DOM"/>
    <property type="match status" value="1"/>
</dbReference>
<evidence type="ECO:0000313" key="2">
    <source>
        <dbReference type="EMBL" id="KAF2454185.1"/>
    </source>
</evidence>
<proteinExistence type="predicted"/>
<evidence type="ECO:0000313" key="3">
    <source>
        <dbReference type="Proteomes" id="UP000799766"/>
    </source>
</evidence>
<dbReference type="GO" id="GO:0004672">
    <property type="term" value="F:protein kinase activity"/>
    <property type="evidence" value="ECO:0007669"/>
    <property type="project" value="InterPro"/>
</dbReference>
<keyword evidence="3" id="KW-1185">Reference proteome</keyword>
<dbReference type="SUPFAM" id="SSF56112">
    <property type="entry name" value="Protein kinase-like (PK-like)"/>
    <property type="match status" value="1"/>
</dbReference>